<dbReference type="EMBL" id="JAAIIG010000024">
    <property type="protein sequence ID" value="NMM99371.1"/>
    <property type="molecule type" value="Genomic_DNA"/>
</dbReference>
<name>A0A7Y0F1K1_9BIFI</name>
<dbReference type="InterPro" id="IPR002543">
    <property type="entry name" value="FtsK_dom"/>
</dbReference>
<evidence type="ECO:0000313" key="7">
    <source>
        <dbReference type="Proteomes" id="UP000543419"/>
    </source>
</evidence>
<dbReference type="AlphaFoldDB" id="A0A7Y0F1K1"/>
<keyword evidence="6" id="KW-0132">Cell division</keyword>
<dbReference type="Proteomes" id="UP000543419">
    <property type="component" value="Unassembled WGS sequence"/>
</dbReference>
<evidence type="ECO:0000256" key="2">
    <source>
        <dbReference type="ARBA" id="ARBA00022840"/>
    </source>
</evidence>
<dbReference type="PANTHER" id="PTHR22683:SF41">
    <property type="entry name" value="DNA TRANSLOCASE FTSK"/>
    <property type="match status" value="1"/>
</dbReference>
<evidence type="ECO:0000256" key="3">
    <source>
        <dbReference type="PROSITE-ProRule" id="PRU00289"/>
    </source>
</evidence>
<protein>
    <submittedName>
        <fullName evidence="6">Cell division protein FtsK</fullName>
    </submittedName>
</protein>
<evidence type="ECO:0000256" key="1">
    <source>
        <dbReference type="ARBA" id="ARBA00022741"/>
    </source>
</evidence>
<evidence type="ECO:0000259" key="5">
    <source>
        <dbReference type="PROSITE" id="PS50901"/>
    </source>
</evidence>
<comment type="caution">
    <text evidence="6">The sequence shown here is derived from an EMBL/GenBank/DDBJ whole genome shotgun (WGS) entry which is preliminary data.</text>
</comment>
<gene>
    <name evidence="6" type="ORF">G1C97_2331</name>
</gene>
<keyword evidence="1 3" id="KW-0547">Nucleotide-binding</keyword>
<dbReference type="GO" id="GO:0005524">
    <property type="term" value="F:ATP binding"/>
    <property type="evidence" value="ECO:0007669"/>
    <property type="project" value="UniProtKB-UniRule"/>
</dbReference>
<keyword evidence="6" id="KW-0131">Cell cycle</keyword>
<dbReference type="PROSITE" id="PS50901">
    <property type="entry name" value="FTSK"/>
    <property type="match status" value="1"/>
</dbReference>
<feature type="binding site" evidence="3">
    <location>
        <begin position="56"/>
        <end position="63"/>
    </location>
    <ligand>
        <name>ATP</name>
        <dbReference type="ChEBI" id="CHEBI:30616"/>
    </ligand>
</feature>
<dbReference type="Gene3D" id="3.40.50.300">
    <property type="entry name" value="P-loop containing nucleotide triphosphate hydrolases"/>
    <property type="match status" value="1"/>
</dbReference>
<dbReference type="GO" id="GO:0051301">
    <property type="term" value="P:cell division"/>
    <property type="evidence" value="ECO:0007669"/>
    <property type="project" value="UniProtKB-KW"/>
</dbReference>
<organism evidence="6 7">
    <name type="scientific">Bifidobacterium olomucense</name>
    <dbReference type="NCBI Taxonomy" id="2675324"/>
    <lineage>
        <taxon>Bacteria</taxon>
        <taxon>Bacillati</taxon>
        <taxon>Actinomycetota</taxon>
        <taxon>Actinomycetes</taxon>
        <taxon>Bifidobacteriales</taxon>
        <taxon>Bifidobacteriaceae</taxon>
        <taxon>Bifidobacterium</taxon>
    </lineage>
</organism>
<dbReference type="InterPro" id="IPR027417">
    <property type="entry name" value="P-loop_NTPase"/>
</dbReference>
<sequence length="289" mass="31387">MKWPWRQHQPKPGHSSHVFRLRPFDPMTGRITVGLLEDGTDATLTIGNTSGVVVGGVPGSGKTAGMMVIVLALYLSGCVRLHIIDGKGGDDWTWAKPAATDLVRDDLDLVHDLLLRLDDEMKSRMSSMRPRYGASNFWNITPDRRPPLEVVIIDECQTYFDLKGVLGGKEAKAKAGEILAAATDIVKKGRSAGFLLFAITQKPTVDSLPSALRDNCENRICFRVKTPEAARAVLGDQPEGSPSPTDIPPARRGGAIIGLDSGQVTQCRFAYVSEDDAEDALQNRIVPVD</sequence>
<dbReference type="GO" id="GO:0003677">
    <property type="term" value="F:DNA binding"/>
    <property type="evidence" value="ECO:0007669"/>
    <property type="project" value="InterPro"/>
</dbReference>
<feature type="region of interest" description="Disordered" evidence="4">
    <location>
        <begin position="234"/>
        <end position="254"/>
    </location>
</feature>
<keyword evidence="2 3" id="KW-0067">ATP-binding</keyword>
<evidence type="ECO:0000313" key="6">
    <source>
        <dbReference type="EMBL" id="NMM99371.1"/>
    </source>
</evidence>
<evidence type="ECO:0000256" key="4">
    <source>
        <dbReference type="SAM" id="MobiDB-lite"/>
    </source>
</evidence>
<proteinExistence type="predicted"/>
<keyword evidence="7" id="KW-1185">Reference proteome</keyword>
<reference evidence="6 7" key="1">
    <citation type="submission" date="2020-02" db="EMBL/GenBank/DDBJ databases">
        <title>Characterization of phylogenetic diversity of novel bifidobacterial species isolated in Czech ZOOs.</title>
        <authorList>
            <person name="Lugli G.A."/>
            <person name="Vera N.B."/>
            <person name="Ventura M."/>
        </authorList>
    </citation>
    <scope>NUCLEOTIDE SEQUENCE [LARGE SCALE GENOMIC DNA]</scope>
    <source>
        <strain evidence="6 7">DSM 109959</strain>
    </source>
</reference>
<accession>A0A7Y0F1K1</accession>
<dbReference type="PANTHER" id="PTHR22683">
    <property type="entry name" value="SPORULATION PROTEIN RELATED"/>
    <property type="match status" value="1"/>
</dbReference>
<dbReference type="SUPFAM" id="SSF52540">
    <property type="entry name" value="P-loop containing nucleoside triphosphate hydrolases"/>
    <property type="match status" value="1"/>
</dbReference>
<feature type="domain" description="FtsK" evidence="5">
    <location>
        <begin position="39"/>
        <end position="231"/>
    </location>
</feature>
<dbReference type="InterPro" id="IPR050206">
    <property type="entry name" value="FtsK/SpoIIIE/SftA"/>
</dbReference>